<keyword evidence="1" id="KW-0472">Membrane</keyword>
<keyword evidence="3" id="KW-1185">Reference proteome</keyword>
<dbReference type="Proteomes" id="UP000241074">
    <property type="component" value="Chromosome"/>
</dbReference>
<keyword evidence="1" id="KW-0812">Transmembrane</keyword>
<protein>
    <submittedName>
        <fullName evidence="2">Uncharacterized protein</fullName>
    </submittedName>
</protein>
<reference evidence="2 3" key="1">
    <citation type="submission" date="2018-03" db="EMBL/GenBank/DDBJ databases">
        <title>Ahniella affigens gen. nov., sp. nov., a gammaproteobacterium isolated from sandy soil near a stream.</title>
        <authorList>
            <person name="Ko Y."/>
            <person name="Kim J.-H."/>
        </authorList>
    </citation>
    <scope>NUCLEOTIDE SEQUENCE [LARGE SCALE GENOMIC DNA]</scope>
    <source>
        <strain evidence="2 3">D13</strain>
    </source>
</reference>
<organism evidence="2 3">
    <name type="scientific">Ahniella affigens</name>
    <dbReference type="NCBI Taxonomy" id="2021234"/>
    <lineage>
        <taxon>Bacteria</taxon>
        <taxon>Pseudomonadati</taxon>
        <taxon>Pseudomonadota</taxon>
        <taxon>Gammaproteobacteria</taxon>
        <taxon>Lysobacterales</taxon>
        <taxon>Rhodanobacteraceae</taxon>
        <taxon>Ahniella</taxon>
    </lineage>
</organism>
<proteinExistence type="predicted"/>
<evidence type="ECO:0000313" key="3">
    <source>
        <dbReference type="Proteomes" id="UP000241074"/>
    </source>
</evidence>
<evidence type="ECO:0000313" key="2">
    <source>
        <dbReference type="EMBL" id="AVP99280.1"/>
    </source>
</evidence>
<accession>A0A2P1PWR8</accession>
<dbReference type="EMBL" id="CP027860">
    <property type="protein sequence ID" value="AVP99280.1"/>
    <property type="molecule type" value="Genomic_DNA"/>
</dbReference>
<feature type="transmembrane region" description="Helical" evidence="1">
    <location>
        <begin position="36"/>
        <end position="56"/>
    </location>
</feature>
<dbReference type="AlphaFoldDB" id="A0A2P1PWR8"/>
<sequence length="116" mass="13071">MRVVTSVLLALCLLIAAWLLMVTRMGFVFKPLGYEVVFLIACFQAMVTLWMLFAVMVRSVSRLAIRGLGLSAFTLGFLTLQVSSGNICPKSERFCLPLDDAFMQGAMQVRQDWLWE</sequence>
<name>A0A2P1PWR8_9GAMM</name>
<reference evidence="2 3" key="2">
    <citation type="submission" date="2018-03" db="EMBL/GenBank/DDBJ databases">
        <authorList>
            <person name="Keele B.F."/>
        </authorList>
    </citation>
    <scope>NUCLEOTIDE SEQUENCE [LARGE SCALE GENOMIC DNA]</scope>
    <source>
        <strain evidence="2 3">D13</strain>
    </source>
</reference>
<keyword evidence="1" id="KW-1133">Transmembrane helix</keyword>
<feature type="transmembrane region" description="Helical" evidence="1">
    <location>
        <begin position="63"/>
        <end position="82"/>
    </location>
</feature>
<gene>
    <name evidence="2" type="ORF">C7S18_19845</name>
</gene>
<dbReference type="KEGG" id="xba:C7S18_19845"/>
<evidence type="ECO:0000256" key="1">
    <source>
        <dbReference type="SAM" id="Phobius"/>
    </source>
</evidence>